<evidence type="ECO:0000259" key="1">
    <source>
        <dbReference type="Pfam" id="PF13837"/>
    </source>
</evidence>
<evidence type="ECO:0000313" key="3">
    <source>
        <dbReference type="Proteomes" id="UP001153636"/>
    </source>
</evidence>
<dbReference type="AlphaFoldDB" id="A0A9P0CTN4"/>
<dbReference type="Gene3D" id="1.10.10.60">
    <property type="entry name" value="Homeodomain-like"/>
    <property type="match status" value="1"/>
</dbReference>
<keyword evidence="3" id="KW-1185">Reference proteome</keyword>
<dbReference type="PANTHER" id="PTHR47595:SF1">
    <property type="entry name" value="MYB_SANT-LIKE DNA-BINDING DOMAIN-CONTAINING PROTEIN"/>
    <property type="match status" value="1"/>
</dbReference>
<feature type="domain" description="Myb/SANT-like DNA-binding" evidence="1">
    <location>
        <begin position="118"/>
        <end position="211"/>
    </location>
</feature>
<reference evidence="2" key="1">
    <citation type="submission" date="2022-01" db="EMBL/GenBank/DDBJ databases">
        <authorList>
            <person name="King R."/>
        </authorList>
    </citation>
    <scope>NUCLEOTIDE SEQUENCE</scope>
</reference>
<dbReference type="OrthoDB" id="6816023at2759"/>
<accession>A0A9P0CTN4</accession>
<proteinExistence type="predicted"/>
<protein>
    <recommendedName>
        <fullName evidence="1">Myb/SANT-like DNA-binding domain-containing protein</fullName>
    </recommendedName>
</protein>
<gene>
    <name evidence="2" type="ORF">PSYICH_LOCUS9248</name>
</gene>
<dbReference type="InterPro" id="IPR044822">
    <property type="entry name" value="Myb_DNA-bind_4"/>
</dbReference>
<sequence>MDAFKVFVNGKPIYFQDRRDVLMNMAKDDEYLLDYIHRAVLTNSLAQYGIYNHMSDQITVEREENQEFLNVDNSENECLEMEMDNILHTNTLNNNLNKNVSDHSIMVWTNKAHPSKVDNDATRELIKLRGSHKFKRRLDDKSHNKLQIWIEIAQEMCKAGFEVGSKKEGGVRCRQKWANLQRTYYKYKSNQRSTGAEYLDPPPFFAEIDNILGQKDIATPKYLMHSRCTTNTPTFEKRNNIPTTSNGTQTIDQFEEPCYLSNISETSSETYLHETQKKSIFENVKKTVKCSDKEVILKEISNLVHLTNSHFEEVKNQNAEHHEFIKNAVKTEENQRAAFLKLFSDLVKSVTNKNKRKHSDDESE</sequence>
<name>A0A9P0CTN4_9CUCU</name>
<dbReference type="PANTHER" id="PTHR47595">
    <property type="entry name" value="HEAT SHOCK 70 KDA PROTEIN 14"/>
    <property type="match status" value="1"/>
</dbReference>
<organism evidence="2 3">
    <name type="scientific">Psylliodes chrysocephalus</name>
    <dbReference type="NCBI Taxonomy" id="3402493"/>
    <lineage>
        <taxon>Eukaryota</taxon>
        <taxon>Metazoa</taxon>
        <taxon>Ecdysozoa</taxon>
        <taxon>Arthropoda</taxon>
        <taxon>Hexapoda</taxon>
        <taxon>Insecta</taxon>
        <taxon>Pterygota</taxon>
        <taxon>Neoptera</taxon>
        <taxon>Endopterygota</taxon>
        <taxon>Coleoptera</taxon>
        <taxon>Polyphaga</taxon>
        <taxon>Cucujiformia</taxon>
        <taxon>Chrysomeloidea</taxon>
        <taxon>Chrysomelidae</taxon>
        <taxon>Galerucinae</taxon>
        <taxon>Alticini</taxon>
        <taxon>Psylliodes</taxon>
    </lineage>
</organism>
<dbReference type="EMBL" id="OV651815">
    <property type="protein sequence ID" value="CAH1107941.1"/>
    <property type="molecule type" value="Genomic_DNA"/>
</dbReference>
<evidence type="ECO:0000313" key="2">
    <source>
        <dbReference type="EMBL" id="CAH1107941.1"/>
    </source>
</evidence>
<dbReference type="Pfam" id="PF13837">
    <property type="entry name" value="Myb_DNA-bind_4"/>
    <property type="match status" value="1"/>
</dbReference>
<dbReference type="Proteomes" id="UP001153636">
    <property type="component" value="Chromosome 3"/>
</dbReference>